<gene>
    <name evidence="3" type="ORF">GCM10023091_34650</name>
</gene>
<feature type="compositionally biased region" description="Basic and acidic residues" evidence="1">
    <location>
        <begin position="1"/>
        <end position="15"/>
    </location>
</feature>
<dbReference type="CDD" id="cd15482">
    <property type="entry name" value="Sialidase_non-viral"/>
    <property type="match status" value="1"/>
</dbReference>
<feature type="domain" description="Sialidase" evidence="2">
    <location>
        <begin position="100"/>
        <end position="347"/>
    </location>
</feature>
<dbReference type="Pfam" id="PF13088">
    <property type="entry name" value="BNR_2"/>
    <property type="match status" value="1"/>
</dbReference>
<dbReference type="SUPFAM" id="SSF50939">
    <property type="entry name" value="Sialidases"/>
    <property type="match status" value="1"/>
</dbReference>
<dbReference type="EMBL" id="BAABEY010000032">
    <property type="protein sequence ID" value="GAA4444470.1"/>
    <property type="molecule type" value="Genomic_DNA"/>
</dbReference>
<dbReference type="InterPro" id="IPR011040">
    <property type="entry name" value="Sialidase"/>
</dbReference>
<evidence type="ECO:0000313" key="3">
    <source>
        <dbReference type="EMBL" id="GAA4444470.1"/>
    </source>
</evidence>
<dbReference type="Proteomes" id="UP001501508">
    <property type="component" value="Unassembled WGS sequence"/>
</dbReference>
<dbReference type="Gene3D" id="2.120.10.10">
    <property type="match status" value="1"/>
</dbReference>
<dbReference type="InterPro" id="IPR036278">
    <property type="entry name" value="Sialidase_sf"/>
</dbReference>
<evidence type="ECO:0000313" key="4">
    <source>
        <dbReference type="Proteomes" id="UP001501508"/>
    </source>
</evidence>
<proteinExistence type="predicted"/>
<accession>A0ABP8M8N0</accession>
<sequence length="514" mass="56820">MAGIENREKSVKNDDEPTPVFAPRVTGPAPTNEATIVTLSNGGHRIFYINRPGEANRLMSVWSADGINWREPEVELELPGTAYYANRVMVDNKGVLHCIFHLWAEGGNGYRGRHLDLWYTRKENGTGTWKKPRKIYNGYVGSLRCFMQLRSGRLITSFGRAVPSRLAKPASGEPDYGWNEVLTLWSDDSGETWSEAPRPLNIEVDGSKATRYGAIEPDVIQLKDNNLRMLIRTNKGTLYESSSQDSGENWTVPKPSELVSSDSPAAFLRLKDGRIVLFLNMNQRWDNPNSYAFGGREVLHAAISGDDGKTWKGFREVLRESPPKTAVEKGDRGTAYPSATETSDGLVILVSGQGESKSIVRFDPDWLEETNTRTATGNAAKELSATTEWVQNFPISKKGEIEVKVDLKKNPPGLQVALADHFSIPADAMAADHAVFTFRLSPGQSMEGMQIMKIKWDTEAQTASIHLNDRLLAGPSLSKTSGSGVNYLRMKVISNGGKSESGIGINEFSYYQIP</sequence>
<feature type="region of interest" description="Disordered" evidence="1">
    <location>
        <begin position="1"/>
        <end position="31"/>
    </location>
</feature>
<reference evidence="4" key="1">
    <citation type="journal article" date="2019" name="Int. J. Syst. Evol. Microbiol.">
        <title>The Global Catalogue of Microorganisms (GCM) 10K type strain sequencing project: providing services to taxonomists for standard genome sequencing and annotation.</title>
        <authorList>
            <consortium name="The Broad Institute Genomics Platform"/>
            <consortium name="The Broad Institute Genome Sequencing Center for Infectious Disease"/>
            <person name="Wu L."/>
            <person name="Ma J."/>
        </authorList>
    </citation>
    <scope>NUCLEOTIDE SEQUENCE [LARGE SCALE GENOMIC DNA]</scope>
    <source>
        <strain evidence="4">JCM 31920</strain>
    </source>
</reference>
<evidence type="ECO:0000256" key="1">
    <source>
        <dbReference type="SAM" id="MobiDB-lite"/>
    </source>
</evidence>
<dbReference type="PANTHER" id="PTHR43752">
    <property type="entry name" value="BNR/ASP-BOX REPEAT FAMILY PROTEIN"/>
    <property type="match status" value="1"/>
</dbReference>
<evidence type="ECO:0000259" key="2">
    <source>
        <dbReference type="Pfam" id="PF13088"/>
    </source>
</evidence>
<protein>
    <recommendedName>
        <fullName evidence="2">Sialidase domain-containing protein</fullName>
    </recommendedName>
</protein>
<name>A0ABP8M8N0_9BACT</name>
<keyword evidence="4" id="KW-1185">Reference proteome</keyword>
<dbReference type="PANTHER" id="PTHR43752:SF2">
    <property type="entry name" value="BNR_ASP-BOX REPEAT FAMILY PROTEIN"/>
    <property type="match status" value="1"/>
</dbReference>
<organism evidence="3 4">
    <name type="scientific">Ravibacter arvi</name>
    <dbReference type="NCBI Taxonomy" id="2051041"/>
    <lineage>
        <taxon>Bacteria</taxon>
        <taxon>Pseudomonadati</taxon>
        <taxon>Bacteroidota</taxon>
        <taxon>Cytophagia</taxon>
        <taxon>Cytophagales</taxon>
        <taxon>Spirosomataceae</taxon>
        <taxon>Ravibacter</taxon>
    </lineage>
</organism>
<comment type="caution">
    <text evidence="3">The sequence shown here is derived from an EMBL/GenBank/DDBJ whole genome shotgun (WGS) entry which is preliminary data.</text>
</comment>